<feature type="non-terminal residue" evidence="1">
    <location>
        <position position="56"/>
    </location>
</feature>
<evidence type="ECO:0000313" key="1">
    <source>
        <dbReference type="EMBL" id="GAH01794.1"/>
    </source>
</evidence>
<protein>
    <submittedName>
        <fullName evidence="1">Uncharacterized protein</fullName>
    </submittedName>
</protein>
<sequence length="56" mass="6626">MKLAYAIARCDWIDFWKRYKIRQHLSLDSVTEDESGNPVTLAEMLVGETEFERKMC</sequence>
<dbReference type="AlphaFoldDB" id="X1D9N0"/>
<gene>
    <name evidence="1" type="ORF">S01H4_45769</name>
</gene>
<organism evidence="1">
    <name type="scientific">marine sediment metagenome</name>
    <dbReference type="NCBI Taxonomy" id="412755"/>
    <lineage>
        <taxon>unclassified sequences</taxon>
        <taxon>metagenomes</taxon>
        <taxon>ecological metagenomes</taxon>
    </lineage>
</organism>
<name>X1D9N0_9ZZZZ</name>
<comment type="caution">
    <text evidence="1">The sequence shown here is derived from an EMBL/GenBank/DDBJ whole genome shotgun (WGS) entry which is preliminary data.</text>
</comment>
<reference evidence="1" key="1">
    <citation type="journal article" date="2014" name="Front. Microbiol.">
        <title>High frequency of phylogenetically diverse reductive dehalogenase-homologous genes in deep subseafloor sedimentary metagenomes.</title>
        <authorList>
            <person name="Kawai M."/>
            <person name="Futagami T."/>
            <person name="Toyoda A."/>
            <person name="Takaki Y."/>
            <person name="Nishi S."/>
            <person name="Hori S."/>
            <person name="Arai W."/>
            <person name="Tsubouchi T."/>
            <person name="Morono Y."/>
            <person name="Uchiyama I."/>
            <person name="Ito T."/>
            <person name="Fujiyama A."/>
            <person name="Inagaki F."/>
            <person name="Takami H."/>
        </authorList>
    </citation>
    <scope>NUCLEOTIDE SEQUENCE</scope>
    <source>
        <strain evidence="1">Expedition CK06-06</strain>
    </source>
</reference>
<dbReference type="EMBL" id="BART01025514">
    <property type="protein sequence ID" value="GAH01794.1"/>
    <property type="molecule type" value="Genomic_DNA"/>
</dbReference>
<proteinExistence type="predicted"/>
<accession>X1D9N0</accession>